<sequence length="764" mass="88096">MSSEYFDLTHFLVSSSLFQCLWNVMYWTFLQDLATVTSIVEPSLVQARESTAKFTTLNDIIRQMSDRFDAEKEAQVQKLKTLFKGKMPEIDTSMIPPEIPFRRPSGVVIREPSSAVTSTVPAIISFPLPPPFSQLVGVFASTLPPVSSSSTHVQDLPITELSDLLYARLISMSPPDQQNQDLISLLRTFQTTPHPAPMSDSDRISTLSEEFNSFRSEVRTNFADLKYFMTQAFSKLSNRFDLHEQNCRTEAGPSHKRRHDQDDPDHQVDREKSAENVQDCSIEDLVNVMIKSADLSSMSNVLNIYEQNIENNMQIVVYEDSDSAPKSVVPDDSEIANDMRSFFANFIEINSDDDDNIRYEKLCKVKEEEYEDIVVISDTEDDSVFMDAKDEEIADLLYRDLPSHDEVPEATQGPETATATSTPAADSAPTTTAPSGTFEVGQSSRAQANVPPSEPVIPPSILEEGPALSRQQRLRSLQQRHMASRLRSAFLEDSQSNIFVSRRRPINIHAILGVEKESDDYQYEYLMFIKCQRRGNNLVSSPHLIVRVLSVKINKFVNIWYPDFEVERRDCKLYTFSEADFNDLSIDDIEFLYNHFRDLYHRTQDISQALFVIKRFIRRQIRFYRVFDFQMAAESFQPVVSLQRPDRSLPNIDSYSLFTILQNLYGVIYRNASSQKCFLKFEEINHYSDGTLKVIKLQLEQRLKDAQRRFLETRRNLYQIENDEIQLLKKTLNIIGEKLIFRSTLRRLEVLLGLNRLRQREERH</sequence>
<reference evidence="2" key="1">
    <citation type="journal article" date="2022" name="Mol. Ecol. Resour.">
        <title>The genomes of chicory, endive, great burdock and yacon provide insights into Asteraceae palaeo-polyploidization history and plant inulin production.</title>
        <authorList>
            <person name="Fan W."/>
            <person name="Wang S."/>
            <person name="Wang H."/>
            <person name="Wang A."/>
            <person name="Jiang F."/>
            <person name="Liu H."/>
            <person name="Zhao H."/>
            <person name="Xu D."/>
            <person name="Zhang Y."/>
        </authorList>
    </citation>
    <scope>NUCLEOTIDE SEQUENCE [LARGE SCALE GENOMIC DNA]</scope>
    <source>
        <strain evidence="2">cv. Niubang</strain>
    </source>
</reference>
<proteinExistence type="predicted"/>
<organism evidence="1 2">
    <name type="scientific">Arctium lappa</name>
    <name type="common">Greater burdock</name>
    <name type="synonym">Lappa major</name>
    <dbReference type="NCBI Taxonomy" id="4217"/>
    <lineage>
        <taxon>Eukaryota</taxon>
        <taxon>Viridiplantae</taxon>
        <taxon>Streptophyta</taxon>
        <taxon>Embryophyta</taxon>
        <taxon>Tracheophyta</taxon>
        <taxon>Spermatophyta</taxon>
        <taxon>Magnoliopsida</taxon>
        <taxon>eudicotyledons</taxon>
        <taxon>Gunneridae</taxon>
        <taxon>Pentapetalae</taxon>
        <taxon>asterids</taxon>
        <taxon>campanulids</taxon>
        <taxon>Asterales</taxon>
        <taxon>Asteraceae</taxon>
        <taxon>Carduoideae</taxon>
        <taxon>Cardueae</taxon>
        <taxon>Arctiinae</taxon>
        <taxon>Arctium</taxon>
    </lineage>
</organism>
<keyword evidence="2" id="KW-1185">Reference proteome</keyword>
<dbReference type="EMBL" id="CM042053">
    <property type="protein sequence ID" value="KAI3715406.1"/>
    <property type="molecule type" value="Genomic_DNA"/>
</dbReference>
<comment type="caution">
    <text evidence="1">The sequence shown here is derived from an EMBL/GenBank/DDBJ whole genome shotgun (WGS) entry which is preliminary data.</text>
</comment>
<dbReference type="Proteomes" id="UP001055879">
    <property type="component" value="Linkage Group LG07"/>
</dbReference>
<evidence type="ECO:0000313" key="2">
    <source>
        <dbReference type="Proteomes" id="UP001055879"/>
    </source>
</evidence>
<protein>
    <submittedName>
        <fullName evidence="1">Uncharacterized protein</fullName>
    </submittedName>
</protein>
<gene>
    <name evidence="1" type="ORF">L6452_22388</name>
</gene>
<name>A0ACB9B0X8_ARCLA</name>
<reference evidence="1 2" key="2">
    <citation type="journal article" date="2022" name="Mol. Ecol. Resour.">
        <title>The genomes of chicory, endive, great burdock and yacon provide insights into Asteraceae paleo-polyploidization history and plant inulin production.</title>
        <authorList>
            <person name="Fan W."/>
            <person name="Wang S."/>
            <person name="Wang H."/>
            <person name="Wang A."/>
            <person name="Jiang F."/>
            <person name="Liu H."/>
            <person name="Zhao H."/>
            <person name="Xu D."/>
            <person name="Zhang Y."/>
        </authorList>
    </citation>
    <scope>NUCLEOTIDE SEQUENCE [LARGE SCALE GENOMIC DNA]</scope>
    <source>
        <strain evidence="2">cv. Niubang</strain>
    </source>
</reference>
<accession>A0ACB9B0X8</accession>
<evidence type="ECO:0000313" key="1">
    <source>
        <dbReference type="EMBL" id="KAI3715406.1"/>
    </source>
</evidence>